<dbReference type="Pfam" id="PF02781">
    <property type="entry name" value="G6PD_C"/>
    <property type="match status" value="1"/>
</dbReference>
<evidence type="ECO:0000259" key="9">
    <source>
        <dbReference type="Pfam" id="PF00479"/>
    </source>
</evidence>
<sequence>MPIDSSDVLPGAAGHQSAAVPASKKVGSKAAASKGAVPKTAVSKTAASKAPVSKPAPSKTAAPKTAATKKPATTKPVQGKAADPLLTPAEASAPNAAMAAELAANVNPFRAGMRRSRAPEPATLVIFGATGDLAKRKLLPAVFGLWQDGLLGSAFNIVGVGRQEMTDEQFKDYAIEALKTSKETDTPQPGALEKFRELLYYEFGDFGADEVYGKVKAQLNEAEDAHGGRKNALFYLSTPPSLFEPISNGLGRLGLQDQTEGWRRIIVEKPFGTDLASARHLNDTLHGVWNESQVYRIDHYLGKETVQNLMAIRFGNAIFEPLWNRSFVDHIQITNAEDLGLEGRAGYYEEAGVVRDMLQNHLMQVVALTAMEPPAAFDADAIRDEKVKALRAIRRIPVERVSEVAVRGQYGPGTLDGEHVPGYREEPNVQEGSGTPTYVAVKYEIDNWRWQGVPFYVRSGKRLPKKVTEIAVVFKRPPLGLFPGGLERNVLAFRIQPDEGVSLKFSSKTPGQENVLREVVMDFRYDAFGAQLESPYSRLLLDAMVGDATLFPREDEVDQAWQIVSGILEAWDPASPHYVPPTDFPNYDAGTWGPDEADQLIGPDRRWRRL</sequence>
<dbReference type="InterPro" id="IPR022675">
    <property type="entry name" value="G6P_DH_C"/>
</dbReference>
<evidence type="ECO:0000256" key="4">
    <source>
        <dbReference type="ARBA" id="ARBA00022857"/>
    </source>
</evidence>
<feature type="binding site" evidence="7">
    <location>
        <position position="466"/>
    </location>
    <ligand>
        <name>substrate</name>
    </ligand>
</feature>
<dbReference type="HAMAP" id="MF_00966">
    <property type="entry name" value="G6PD"/>
    <property type="match status" value="1"/>
</dbReference>
<keyword evidence="12" id="KW-1185">Reference proteome</keyword>
<feature type="binding site" evidence="7">
    <location>
        <position position="461"/>
    </location>
    <ligand>
        <name>substrate</name>
    </ligand>
</feature>
<dbReference type="NCBIfam" id="TIGR00871">
    <property type="entry name" value="zwf"/>
    <property type="match status" value="1"/>
</dbReference>
<dbReference type="InterPro" id="IPR001282">
    <property type="entry name" value="G6P_DH"/>
</dbReference>
<protein>
    <recommendedName>
        <fullName evidence="7">Glucose-6-phosphate 1-dehydrogenase</fullName>
        <shortName evidence="7">G6PD</shortName>
        <ecNumber evidence="7">1.1.1.49</ecNumber>
    </recommendedName>
</protein>
<dbReference type="PANTHER" id="PTHR23429:SF0">
    <property type="entry name" value="GLUCOSE-6-PHOSPHATE 1-DEHYDROGENASE"/>
    <property type="match status" value="1"/>
</dbReference>
<comment type="similarity">
    <text evidence="2 7">Belongs to the glucose-6-phosphate dehydrogenase family.</text>
</comment>
<evidence type="ECO:0000256" key="3">
    <source>
        <dbReference type="ARBA" id="ARBA00022526"/>
    </source>
</evidence>
<name>A0A3G8YG39_9DEIO</name>
<dbReference type="Pfam" id="PF00479">
    <property type="entry name" value="G6PD_N"/>
    <property type="match status" value="1"/>
</dbReference>
<feature type="binding site" evidence="7">
    <location>
        <begin position="128"/>
        <end position="135"/>
    </location>
    <ligand>
        <name>NADP(+)</name>
        <dbReference type="ChEBI" id="CHEBI:58349"/>
    </ligand>
</feature>
<dbReference type="PANTHER" id="PTHR23429">
    <property type="entry name" value="GLUCOSE-6-PHOSPHATE 1-DEHYDROGENASE G6PD"/>
    <property type="match status" value="1"/>
</dbReference>
<feature type="region of interest" description="Disordered" evidence="8">
    <location>
        <begin position="1"/>
        <end position="83"/>
    </location>
</feature>
<evidence type="ECO:0000313" key="12">
    <source>
        <dbReference type="Proteomes" id="UP000276417"/>
    </source>
</evidence>
<feature type="binding site" evidence="7">
    <location>
        <begin position="205"/>
        <end position="206"/>
    </location>
    <ligand>
        <name>NADP(+)</name>
        <dbReference type="ChEBI" id="CHEBI:58349"/>
    </ligand>
</feature>
<dbReference type="AlphaFoldDB" id="A0A3G8YG39"/>
<evidence type="ECO:0000256" key="6">
    <source>
        <dbReference type="ARBA" id="ARBA00023277"/>
    </source>
</evidence>
<dbReference type="GO" id="GO:0009051">
    <property type="term" value="P:pentose-phosphate shunt, oxidative branch"/>
    <property type="evidence" value="ECO:0007669"/>
    <property type="project" value="TreeGrafter"/>
</dbReference>
<comment type="function">
    <text evidence="7">Catalyzes the oxidation of glucose 6-phosphate to 6-phosphogluconolactone.</text>
</comment>
<gene>
    <name evidence="7" type="primary">zwf</name>
    <name evidence="11" type="ORF">EHF33_06315</name>
</gene>
<evidence type="ECO:0000259" key="10">
    <source>
        <dbReference type="Pfam" id="PF02781"/>
    </source>
</evidence>
<dbReference type="SUPFAM" id="SSF51735">
    <property type="entry name" value="NAD(P)-binding Rossmann-fold domains"/>
    <property type="match status" value="1"/>
</dbReference>
<keyword evidence="6 7" id="KW-0119">Carbohydrate metabolism</keyword>
<dbReference type="EMBL" id="CP034183">
    <property type="protein sequence ID" value="AZI43820.1"/>
    <property type="molecule type" value="Genomic_DNA"/>
</dbReference>
<feature type="compositionally biased region" description="Low complexity" evidence="8">
    <location>
        <begin position="17"/>
        <end position="77"/>
    </location>
</feature>
<dbReference type="UniPathway" id="UPA00115">
    <property type="reaction ID" value="UER00408"/>
</dbReference>
<organism evidence="11 12">
    <name type="scientific">Deinococcus psychrotolerans</name>
    <dbReference type="NCBI Taxonomy" id="2489213"/>
    <lineage>
        <taxon>Bacteria</taxon>
        <taxon>Thermotogati</taxon>
        <taxon>Deinococcota</taxon>
        <taxon>Deinococci</taxon>
        <taxon>Deinococcales</taxon>
        <taxon>Deinococcaceae</taxon>
        <taxon>Deinococcus</taxon>
    </lineage>
</organism>
<evidence type="ECO:0000256" key="7">
    <source>
        <dbReference type="HAMAP-Rule" id="MF_00966"/>
    </source>
</evidence>
<keyword evidence="3 7" id="KW-0313">Glucose metabolism</keyword>
<reference evidence="11 12" key="1">
    <citation type="submission" date="2018-11" db="EMBL/GenBank/DDBJ databases">
        <title>Deinococcus shelandsis sp. nov., isolated from South Shetland Islands soil of Antarctica.</title>
        <authorList>
            <person name="Tian J."/>
        </authorList>
    </citation>
    <scope>NUCLEOTIDE SEQUENCE [LARGE SCALE GENOMIC DNA]</scope>
    <source>
        <strain evidence="11 12">S14-83T</strain>
    </source>
</reference>
<dbReference type="PROSITE" id="PS00069">
    <property type="entry name" value="G6P_DEHYDROGENASE"/>
    <property type="match status" value="1"/>
</dbReference>
<evidence type="ECO:0000256" key="2">
    <source>
        <dbReference type="ARBA" id="ARBA00009975"/>
    </source>
</evidence>
<feature type="binding site" evidence="7">
    <location>
        <position position="269"/>
    </location>
    <ligand>
        <name>NADP(+)</name>
        <dbReference type="ChEBI" id="CHEBI:58349"/>
    </ligand>
</feature>
<evidence type="ECO:0000256" key="1">
    <source>
        <dbReference type="ARBA" id="ARBA00004937"/>
    </source>
</evidence>
<feature type="binding site" evidence="7">
    <location>
        <position position="337"/>
    </location>
    <ligand>
        <name>substrate</name>
    </ligand>
</feature>
<feature type="binding site" evidence="7">
    <location>
        <position position="303"/>
    </location>
    <ligand>
        <name>substrate</name>
    </ligand>
</feature>
<accession>A0A3G8YG39</accession>
<comment type="pathway">
    <text evidence="1 7">Carbohydrate degradation; pentose phosphate pathway; D-ribulose 5-phosphate from D-glucose 6-phosphate (oxidative stage): step 1/3.</text>
</comment>
<evidence type="ECO:0000256" key="5">
    <source>
        <dbReference type="ARBA" id="ARBA00023002"/>
    </source>
</evidence>
<feature type="active site" description="Proton acceptor" evidence="7">
    <location>
        <position position="361"/>
    </location>
</feature>
<dbReference type="GO" id="GO:0050661">
    <property type="term" value="F:NADP binding"/>
    <property type="evidence" value="ECO:0007669"/>
    <property type="project" value="UniProtKB-UniRule"/>
</dbReference>
<proteinExistence type="inferred from homology"/>
<keyword evidence="4 7" id="KW-0521">NADP</keyword>
<dbReference type="EC" id="1.1.1.49" evidence="7"/>
<feature type="binding site" evidence="7">
    <location>
        <position position="162"/>
    </location>
    <ligand>
        <name>NADP(+)</name>
        <dbReference type="ChEBI" id="CHEBI:58349"/>
    </ligand>
</feature>
<dbReference type="InterPro" id="IPR022674">
    <property type="entry name" value="G6P_DH_NAD-bd"/>
</dbReference>
<dbReference type="Gene3D" id="3.30.360.10">
    <property type="entry name" value="Dihydrodipicolinate Reductase, domain 2"/>
    <property type="match status" value="1"/>
</dbReference>
<dbReference type="KEGG" id="dph:EHF33_06315"/>
<feature type="binding site" evidence="7">
    <location>
        <position position="299"/>
    </location>
    <ligand>
        <name>substrate</name>
    </ligand>
</feature>
<dbReference type="PRINTS" id="PR00079">
    <property type="entry name" value="G6PDHDRGNASE"/>
</dbReference>
<dbReference type="InterPro" id="IPR019796">
    <property type="entry name" value="G6P_DH_AS"/>
</dbReference>
<keyword evidence="5 7" id="KW-0560">Oxidoreductase</keyword>
<evidence type="ECO:0000256" key="8">
    <source>
        <dbReference type="SAM" id="MobiDB-lite"/>
    </source>
</evidence>
<dbReference type="OrthoDB" id="9802739at2"/>
<dbReference type="GO" id="GO:0004345">
    <property type="term" value="F:glucose-6-phosphate dehydrogenase activity"/>
    <property type="evidence" value="ECO:0007669"/>
    <property type="project" value="UniProtKB-UniRule"/>
</dbReference>
<feature type="binding site" evidence="7">
    <location>
        <position position="356"/>
    </location>
    <ligand>
        <name>substrate</name>
    </ligand>
</feature>
<feature type="domain" description="Glucose-6-phosphate dehydrogenase C-terminal" evidence="10">
    <location>
        <begin position="310"/>
        <end position="607"/>
    </location>
</feature>
<dbReference type="GO" id="GO:0006006">
    <property type="term" value="P:glucose metabolic process"/>
    <property type="evidence" value="ECO:0007669"/>
    <property type="project" value="UniProtKB-KW"/>
</dbReference>
<comment type="catalytic activity">
    <reaction evidence="7">
        <text>D-glucose 6-phosphate + NADP(+) = 6-phospho-D-glucono-1,5-lactone + NADPH + H(+)</text>
        <dbReference type="Rhea" id="RHEA:15841"/>
        <dbReference type="ChEBI" id="CHEBI:15378"/>
        <dbReference type="ChEBI" id="CHEBI:57783"/>
        <dbReference type="ChEBI" id="CHEBI:57955"/>
        <dbReference type="ChEBI" id="CHEBI:58349"/>
        <dbReference type="ChEBI" id="CHEBI:61548"/>
        <dbReference type="EC" id="1.1.1.49"/>
    </reaction>
</comment>
<dbReference type="Gene3D" id="3.40.50.720">
    <property type="entry name" value="NAD(P)-binding Rossmann-like Domain"/>
    <property type="match status" value="1"/>
</dbReference>
<dbReference type="InterPro" id="IPR036291">
    <property type="entry name" value="NAD(P)-bd_dom_sf"/>
</dbReference>
<dbReference type="Proteomes" id="UP000276417">
    <property type="component" value="Chromosome 1"/>
</dbReference>
<dbReference type="SUPFAM" id="SSF55347">
    <property type="entry name" value="Glyceraldehyde-3-phosphate dehydrogenase-like, C-terminal domain"/>
    <property type="match status" value="1"/>
</dbReference>
<dbReference type="GO" id="GO:0005829">
    <property type="term" value="C:cytosol"/>
    <property type="evidence" value="ECO:0007669"/>
    <property type="project" value="TreeGrafter"/>
</dbReference>
<evidence type="ECO:0000313" key="11">
    <source>
        <dbReference type="EMBL" id="AZI43820.1"/>
    </source>
</evidence>
<feature type="domain" description="Glucose-6-phosphate dehydrogenase NAD-binding" evidence="9">
    <location>
        <begin position="125"/>
        <end position="308"/>
    </location>
</feature>